<dbReference type="GO" id="GO:0008108">
    <property type="term" value="F:UDP-glucose:hexose-1-phosphate uridylyltransferase activity"/>
    <property type="evidence" value="ECO:0007669"/>
    <property type="project" value="UniProtKB-UniRule"/>
</dbReference>
<comment type="cofactor">
    <cofactor evidence="6">
        <name>Zn(2+)</name>
        <dbReference type="ChEBI" id="CHEBI:29105"/>
    </cofactor>
    <text evidence="6">Binds 1 zinc ion per subunit.</text>
</comment>
<dbReference type="Pfam" id="PF01087">
    <property type="entry name" value="GalP_UDP_transf"/>
    <property type="match status" value="1"/>
</dbReference>
<dbReference type="GO" id="GO:0008270">
    <property type="term" value="F:zinc ion binding"/>
    <property type="evidence" value="ECO:0007669"/>
    <property type="project" value="InterPro"/>
</dbReference>
<keyword evidence="9" id="KW-1185">Reference proteome</keyword>
<organism evidence="8 9">
    <name type="scientific">Gemmata obscuriglobus</name>
    <dbReference type="NCBI Taxonomy" id="114"/>
    <lineage>
        <taxon>Bacteria</taxon>
        <taxon>Pseudomonadati</taxon>
        <taxon>Planctomycetota</taxon>
        <taxon>Planctomycetia</taxon>
        <taxon>Gemmatales</taxon>
        <taxon>Gemmataceae</taxon>
        <taxon>Gemmata</taxon>
    </lineage>
</organism>
<feature type="binding site" evidence="6">
    <location>
        <position position="122"/>
    </location>
    <ligand>
        <name>Zn(2+)</name>
        <dbReference type="ChEBI" id="CHEBI:29105"/>
    </ligand>
</feature>
<dbReference type="PIRSF" id="PIRSF000808">
    <property type="entry name" value="GalT"/>
    <property type="match status" value="1"/>
</dbReference>
<evidence type="ECO:0000259" key="7">
    <source>
        <dbReference type="Pfam" id="PF01087"/>
    </source>
</evidence>
<dbReference type="AlphaFoldDB" id="A0A2Z3GSU0"/>
<evidence type="ECO:0000313" key="8">
    <source>
        <dbReference type="EMBL" id="AWM37459.1"/>
    </source>
</evidence>
<dbReference type="Gene3D" id="3.30.428.10">
    <property type="entry name" value="HIT-like"/>
    <property type="match status" value="2"/>
</dbReference>
<dbReference type="GO" id="GO:0006012">
    <property type="term" value="P:galactose metabolic process"/>
    <property type="evidence" value="ECO:0007669"/>
    <property type="project" value="UniProtKB-UniRule"/>
</dbReference>
<evidence type="ECO:0000256" key="3">
    <source>
        <dbReference type="ARBA" id="ARBA00023277"/>
    </source>
</evidence>
<reference evidence="8 9" key="1">
    <citation type="submission" date="2018-01" db="EMBL/GenBank/DDBJ databases">
        <title>G. obscuriglobus.</title>
        <authorList>
            <person name="Franke J."/>
            <person name="Blomberg W."/>
            <person name="Selmecki A."/>
        </authorList>
    </citation>
    <scope>NUCLEOTIDE SEQUENCE [LARGE SCALE GENOMIC DNA]</scope>
    <source>
        <strain evidence="8 9">DSM 5831</strain>
    </source>
</reference>
<evidence type="ECO:0000256" key="1">
    <source>
        <dbReference type="ARBA" id="ARBA00022679"/>
    </source>
</evidence>
<feature type="binding site" evidence="6">
    <location>
        <position position="48"/>
    </location>
    <ligand>
        <name>Zn(2+)</name>
        <dbReference type="ChEBI" id="CHEBI:29105"/>
    </ligand>
</feature>
<dbReference type="InterPro" id="IPR036265">
    <property type="entry name" value="HIT-like_sf"/>
</dbReference>
<dbReference type="Proteomes" id="UP000245802">
    <property type="component" value="Chromosome"/>
</dbReference>
<dbReference type="NCBIfam" id="TIGR00209">
    <property type="entry name" value="galT_1"/>
    <property type="match status" value="1"/>
</dbReference>
<keyword evidence="2 8" id="KW-0548">Nucleotidyltransferase</keyword>
<dbReference type="InterPro" id="IPR001937">
    <property type="entry name" value="GalP_UDPtransf1"/>
</dbReference>
<feature type="active site" description="Tele-UMP-histidine intermediate" evidence="5">
    <location>
        <position position="175"/>
    </location>
</feature>
<dbReference type="PANTHER" id="PTHR42763">
    <property type="entry name" value="ADP-GLUCOSE PHOSPHORYLASE"/>
    <property type="match status" value="1"/>
</dbReference>
<evidence type="ECO:0000256" key="5">
    <source>
        <dbReference type="PIRSR" id="PIRSR000808-1"/>
    </source>
</evidence>
<dbReference type="SUPFAM" id="SSF54197">
    <property type="entry name" value="HIT-like"/>
    <property type="match status" value="2"/>
</dbReference>
<evidence type="ECO:0000313" key="9">
    <source>
        <dbReference type="Proteomes" id="UP000245802"/>
    </source>
</evidence>
<feature type="binding site" evidence="6">
    <location>
        <position position="51"/>
    </location>
    <ligand>
        <name>Zn(2+)</name>
        <dbReference type="ChEBI" id="CHEBI:29105"/>
    </ligand>
</feature>
<name>A0A2Z3GSU0_9BACT</name>
<dbReference type="KEGG" id="gog:C1280_10820"/>
<dbReference type="EC" id="2.7.7.12" evidence="4"/>
<dbReference type="InterPro" id="IPR005849">
    <property type="entry name" value="GalP_Utransf_N"/>
</dbReference>
<keyword evidence="3" id="KW-0119">Carbohydrate metabolism</keyword>
<dbReference type="PANTHER" id="PTHR42763:SF1">
    <property type="entry name" value="UDP-GLUCOSE--HEXOSE-1-PHOSPHATE URIDYLYLTRANSFERASE"/>
    <property type="match status" value="1"/>
</dbReference>
<dbReference type="OrthoDB" id="9769064at2"/>
<gene>
    <name evidence="8" type="primary">galT</name>
    <name evidence="8" type="ORF">C1280_10820</name>
</gene>
<keyword evidence="6" id="KW-0862">Zinc</keyword>
<feature type="binding site" evidence="6">
    <location>
        <position position="173"/>
    </location>
    <ligand>
        <name>Zn(2+)</name>
        <dbReference type="ChEBI" id="CHEBI:29105"/>
    </ligand>
</feature>
<feature type="domain" description="Galactose-1-phosphate uridyl transferase N-terminal" evidence="7">
    <location>
        <begin position="4"/>
        <end position="185"/>
    </location>
</feature>
<sequence length="344" mass="37973">MNMKDDPQLRRDPVTGRWVLIAPQRAQRPINLPGHAPTHRTNGERHPCPFCPGQEADTPNEVYAVRDTGTAPDGPGWHLRIVPNMYPAVRPDVDAPAPATADLFVTAPAFGTAEVLIDCAQHYDDPTQLSDKQFADVFRAYRARMTALAADPRLAHVSVFKNVGAEAGASLGHLHSQMIATPVVPELLRTELSCAAEHFGRTGRCVFCALVRDELADGARVVARSERFVIVTAFAPRFAYEMWLLPVAHEPRYEALTDYGADELAALLKRVLVALDRVQNAPAYNWFLHTSPLRTGELPHYHWHLEVLPRTARPAGLEWGFGCHITTVAPEQAAAELRDALPKS</sequence>
<accession>A0A2Z3GSU0</accession>
<protein>
    <recommendedName>
        <fullName evidence="4">Galactose-1-phosphate uridylyltransferase</fullName>
        <ecNumber evidence="4">2.7.7.12</ecNumber>
    </recommendedName>
</protein>
<evidence type="ECO:0000256" key="6">
    <source>
        <dbReference type="PIRSR" id="PIRSR000808-3"/>
    </source>
</evidence>
<dbReference type="EMBL" id="CP025958">
    <property type="protein sequence ID" value="AWM37459.1"/>
    <property type="molecule type" value="Genomic_DNA"/>
</dbReference>
<evidence type="ECO:0000256" key="4">
    <source>
        <dbReference type="NCBIfam" id="TIGR00209"/>
    </source>
</evidence>
<keyword evidence="1 8" id="KW-0808">Transferase</keyword>
<evidence type="ECO:0000256" key="2">
    <source>
        <dbReference type="ARBA" id="ARBA00022695"/>
    </source>
</evidence>
<dbReference type="InterPro" id="IPR053177">
    <property type="entry name" value="ADP-glucose_phosphorylase"/>
</dbReference>
<keyword evidence="6" id="KW-0479">Metal-binding</keyword>
<proteinExistence type="predicted"/>